<evidence type="ECO:0000313" key="8">
    <source>
        <dbReference type="Proteomes" id="UP001249851"/>
    </source>
</evidence>
<keyword evidence="4 5" id="KW-0238">DNA-binding</keyword>
<keyword evidence="2 5" id="KW-0863">Zinc-finger</keyword>
<evidence type="ECO:0000256" key="3">
    <source>
        <dbReference type="ARBA" id="ARBA00022833"/>
    </source>
</evidence>
<evidence type="ECO:0000256" key="1">
    <source>
        <dbReference type="ARBA" id="ARBA00022723"/>
    </source>
</evidence>
<gene>
    <name evidence="7" type="ORF">P5673_007859</name>
</gene>
<dbReference type="PANTHER" id="PTHR23080">
    <property type="entry name" value="THAP DOMAIN PROTEIN"/>
    <property type="match status" value="1"/>
</dbReference>
<dbReference type="PANTHER" id="PTHR23080:SF63">
    <property type="entry name" value="TICK TRANSPOSON"/>
    <property type="match status" value="1"/>
</dbReference>
<comment type="caution">
    <text evidence="7">The sequence shown here is derived from an EMBL/GenBank/DDBJ whole genome shotgun (WGS) entry which is preliminary data.</text>
</comment>
<evidence type="ECO:0000256" key="2">
    <source>
        <dbReference type="ARBA" id="ARBA00022771"/>
    </source>
</evidence>
<dbReference type="SUPFAM" id="SSF57716">
    <property type="entry name" value="Glucocorticoid receptor-like (DNA-binding domain)"/>
    <property type="match status" value="1"/>
</dbReference>
<dbReference type="Proteomes" id="UP001249851">
    <property type="component" value="Unassembled WGS sequence"/>
</dbReference>
<protein>
    <recommendedName>
        <fullName evidence="6">THAP-type domain-containing protein</fullName>
    </recommendedName>
</protein>
<evidence type="ECO:0000313" key="7">
    <source>
        <dbReference type="EMBL" id="KAK2567960.1"/>
    </source>
</evidence>
<organism evidence="7 8">
    <name type="scientific">Acropora cervicornis</name>
    <name type="common">Staghorn coral</name>
    <dbReference type="NCBI Taxonomy" id="6130"/>
    <lineage>
        <taxon>Eukaryota</taxon>
        <taxon>Metazoa</taxon>
        <taxon>Cnidaria</taxon>
        <taxon>Anthozoa</taxon>
        <taxon>Hexacorallia</taxon>
        <taxon>Scleractinia</taxon>
        <taxon>Astrocoeniina</taxon>
        <taxon>Acroporidae</taxon>
        <taxon>Acropora</taxon>
    </lineage>
</organism>
<reference evidence="7" key="1">
    <citation type="journal article" date="2023" name="G3 (Bethesda)">
        <title>Whole genome assembly and annotation of the endangered Caribbean coral Acropora cervicornis.</title>
        <authorList>
            <person name="Selwyn J.D."/>
            <person name="Vollmer S.V."/>
        </authorList>
    </citation>
    <scope>NUCLEOTIDE SEQUENCE</scope>
    <source>
        <strain evidence="7">K2</strain>
    </source>
</reference>
<proteinExistence type="predicted"/>
<dbReference type="EMBL" id="JARQWQ010000013">
    <property type="protein sequence ID" value="KAK2567960.1"/>
    <property type="molecule type" value="Genomic_DNA"/>
</dbReference>
<evidence type="ECO:0000256" key="4">
    <source>
        <dbReference type="ARBA" id="ARBA00023125"/>
    </source>
</evidence>
<name>A0AAD9QV50_ACRCE</name>
<dbReference type="Pfam" id="PF05485">
    <property type="entry name" value="THAP"/>
    <property type="match status" value="1"/>
</dbReference>
<evidence type="ECO:0000259" key="6">
    <source>
        <dbReference type="PROSITE" id="PS50950"/>
    </source>
</evidence>
<dbReference type="AlphaFoldDB" id="A0AAD9QV50"/>
<sequence length="288" mass="32810">MVLCVIPGCGSTTGRDIGVGFYGIPTVVTNKGEFEETLTKERRKEWIKAISRSDTEEKQVLESEHVCDKHFVSGKPAPYWHSQCTEKRESKEARTAWNWQKLNERSLAVAEIDFGEPSTSTEEIQNEETVRSGAETFSVTQTKELCKGEEIAPEAGVKDAECQTTNPDTKEGWCQTAEFEYTFQKNKYQAPGKDFFDTNDKVRFYTGLPSMEVLLVVFDHVSPHVTRQIQCLDRFQEFMIVLMKLRLIAYRFSASQAWGGCVSDKFLTENCGIWLWQIADSPLQNLLD</sequence>
<keyword evidence="8" id="KW-1185">Reference proteome</keyword>
<keyword evidence="3" id="KW-0862">Zinc</keyword>
<dbReference type="GO" id="GO:0003677">
    <property type="term" value="F:DNA binding"/>
    <property type="evidence" value="ECO:0007669"/>
    <property type="project" value="UniProtKB-UniRule"/>
</dbReference>
<evidence type="ECO:0000256" key="5">
    <source>
        <dbReference type="PROSITE-ProRule" id="PRU00309"/>
    </source>
</evidence>
<feature type="domain" description="THAP-type" evidence="6">
    <location>
        <begin position="1"/>
        <end position="98"/>
    </location>
</feature>
<keyword evidence="1" id="KW-0479">Metal-binding</keyword>
<accession>A0AAD9QV50</accession>
<dbReference type="InterPro" id="IPR006612">
    <property type="entry name" value="THAP_Znf"/>
</dbReference>
<dbReference type="GO" id="GO:0008270">
    <property type="term" value="F:zinc ion binding"/>
    <property type="evidence" value="ECO:0007669"/>
    <property type="project" value="UniProtKB-KW"/>
</dbReference>
<reference evidence="7" key="2">
    <citation type="journal article" date="2023" name="Science">
        <title>Genomic signatures of disease resistance in endangered staghorn corals.</title>
        <authorList>
            <person name="Vollmer S.V."/>
            <person name="Selwyn J.D."/>
            <person name="Despard B.A."/>
            <person name="Roesel C.L."/>
        </authorList>
    </citation>
    <scope>NUCLEOTIDE SEQUENCE</scope>
    <source>
        <strain evidence="7">K2</strain>
    </source>
</reference>
<dbReference type="PROSITE" id="PS50950">
    <property type="entry name" value="ZF_THAP"/>
    <property type="match status" value="1"/>
</dbReference>